<gene>
    <name evidence="1" type="ORF">HX845_34190</name>
</gene>
<evidence type="ECO:0000313" key="2">
    <source>
        <dbReference type="Proteomes" id="UP000517547"/>
    </source>
</evidence>
<dbReference type="Proteomes" id="UP000517547">
    <property type="component" value="Unassembled WGS sequence"/>
</dbReference>
<sequence length="53" mass="6129">MTLDEALEEDNVVSRDEAKAECEKHSLDFADLVDELGDHSEYNSRDVMHWLGY</sequence>
<reference evidence="1 2" key="1">
    <citation type="submission" date="2020-04" db="EMBL/GenBank/DDBJ databases">
        <title>Molecular characterization of pseudomonads from Agaricus bisporus reveal novel blotch 2 pathogens in Western Europe.</title>
        <authorList>
            <person name="Taparia T."/>
            <person name="Krijger M."/>
            <person name="Haynes E."/>
            <person name="Elpinstone J.G."/>
            <person name="Noble R."/>
            <person name="Van Der Wolf J."/>
        </authorList>
    </citation>
    <scope>NUCLEOTIDE SEQUENCE [LARGE SCALE GENOMIC DNA]</scope>
    <source>
        <strain evidence="1 2">IPO3738</strain>
    </source>
</reference>
<accession>A0A7Y7Y6Q3</accession>
<dbReference type="EMBL" id="JACAQE010000016">
    <property type="protein sequence ID" value="NWC18739.1"/>
    <property type="molecule type" value="Genomic_DNA"/>
</dbReference>
<comment type="caution">
    <text evidence="1">The sequence shown here is derived from an EMBL/GenBank/DDBJ whole genome shotgun (WGS) entry which is preliminary data.</text>
</comment>
<evidence type="ECO:0000313" key="1">
    <source>
        <dbReference type="EMBL" id="NWC18739.1"/>
    </source>
</evidence>
<protein>
    <submittedName>
        <fullName evidence="1">Uncharacterized protein</fullName>
    </submittedName>
</protein>
<dbReference type="RefSeq" id="WP_167331623.1">
    <property type="nucleotide sequence ID" value="NZ_JACAQE010000016.1"/>
</dbReference>
<organism evidence="1 2">
    <name type="scientific">Pseudomonas gingeri</name>
    <dbReference type="NCBI Taxonomy" id="117681"/>
    <lineage>
        <taxon>Bacteria</taxon>
        <taxon>Pseudomonadati</taxon>
        <taxon>Pseudomonadota</taxon>
        <taxon>Gammaproteobacteria</taxon>
        <taxon>Pseudomonadales</taxon>
        <taxon>Pseudomonadaceae</taxon>
        <taxon>Pseudomonas</taxon>
    </lineage>
</organism>
<proteinExistence type="predicted"/>
<dbReference type="AlphaFoldDB" id="A0A7Y7Y6Q3"/>
<name>A0A7Y7Y6Q3_9PSED</name>